<dbReference type="AlphaFoldDB" id="A0A834WHX6"/>
<keyword evidence="2" id="KW-1185">Reference proteome</keyword>
<comment type="caution">
    <text evidence="1">The sequence shown here is derived from an EMBL/GenBank/DDBJ whole genome shotgun (WGS) entry which is preliminary data.</text>
</comment>
<name>A0A834WHX6_9FABA</name>
<protein>
    <submittedName>
        <fullName evidence="1">Uncharacterized protein</fullName>
    </submittedName>
</protein>
<evidence type="ECO:0000313" key="1">
    <source>
        <dbReference type="EMBL" id="KAF7817669.1"/>
    </source>
</evidence>
<evidence type="ECO:0000313" key="2">
    <source>
        <dbReference type="Proteomes" id="UP000634136"/>
    </source>
</evidence>
<dbReference type="Proteomes" id="UP000634136">
    <property type="component" value="Unassembled WGS sequence"/>
</dbReference>
<gene>
    <name evidence="1" type="ORF">G2W53_031638</name>
</gene>
<sequence length="226" mass="25302">MPDLCDETLALAVNGQLSPSAPLVIREAAFACSPVTTILFFHLHLKQRTYQQHKAYLPTEYIQVNAIPMDVIVLAFYKLSSYLNAHREEYCETEGIQMKGLRGPVEKLNIEIGKSGKQDEVSLETGLFEFSSGVLSENIAPEDACGVRPHKETGGPNYVTVETERFSARACKSPPIYQFLFFVGLIVFHKMPIQKLVYGVWAFVQEAIPNPTTRSEPFHSNRHASP</sequence>
<proteinExistence type="predicted"/>
<organism evidence="1 2">
    <name type="scientific">Senna tora</name>
    <dbReference type="NCBI Taxonomy" id="362788"/>
    <lineage>
        <taxon>Eukaryota</taxon>
        <taxon>Viridiplantae</taxon>
        <taxon>Streptophyta</taxon>
        <taxon>Embryophyta</taxon>
        <taxon>Tracheophyta</taxon>
        <taxon>Spermatophyta</taxon>
        <taxon>Magnoliopsida</taxon>
        <taxon>eudicotyledons</taxon>
        <taxon>Gunneridae</taxon>
        <taxon>Pentapetalae</taxon>
        <taxon>rosids</taxon>
        <taxon>fabids</taxon>
        <taxon>Fabales</taxon>
        <taxon>Fabaceae</taxon>
        <taxon>Caesalpinioideae</taxon>
        <taxon>Cassia clade</taxon>
        <taxon>Senna</taxon>
    </lineage>
</organism>
<dbReference type="EMBL" id="JAAIUW010000009">
    <property type="protein sequence ID" value="KAF7817669.1"/>
    <property type="molecule type" value="Genomic_DNA"/>
</dbReference>
<reference evidence="1" key="1">
    <citation type="submission" date="2020-09" db="EMBL/GenBank/DDBJ databases">
        <title>Genome-Enabled Discovery of Anthraquinone Biosynthesis in Senna tora.</title>
        <authorList>
            <person name="Kang S.-H."/>
            <person name="Pandey R.P."/>
            <person name="Lee C.-M."/>
            <person name="Sim J.-S."/>
            <person name="Jeong J.-T."/>
            <person name="Choi B.-S."/>
            <person name="Jung M."/>
            <person name="Ginzburg D."/>
            <person name="Zhao K."/>
            <person name="Won S.Y."/>
            <person name="Oh T.-J."/>
            <person name="Yu Y."/>
            <person name="Kim N.-H."/>
            <person name="Lee O.R."/>
            <person name="Lee T.-H."/>
            <person name="Bashyal P."/>
            <person name="Kim T.-S."/>
            <person name="Lee W.-H."/>
            <person name="Kawkins C."/>
            <person name="Kim C.-K."/>
            <person name="Kim J.S."/>
            <person name="Ahn B.O."/>
            <person name="Rhee S.Y."/>
            <person name="Sohng J.K."/>
        </authorList>
    </citation>
    <scope>NUCLEOTIDE SEQUENCE</scope>
    <source>
        <tissue evidence="1">Leaf</tissue>
    </source>
</reference>
<accession>A0A834WHX6</accession>